<evidence type="ECO:0000313" key="3">
    <source>
        <dbReference type="Proteomes" id="UP000476338"/>
    </source>
</evidence>
<reference evidence="2 3" key="2">
    <citation type="submission" date="2020-03" db="EMBL/GenBank/DDBJ databases">
        <title>Campylobacter portucalensis sp. nov., a new species of Campylobacter isolated from the reproductive tract of bulls.</title>
        <authorList>
            <person name="Silva M.F."/>
            <person name="Pereira G."/>
            <person name="Carneiro C."/>
            <person name="Hemphill A."/>
            <person name="Mateus L."/>
            <person name="Lopes-Da-Costa L."/>
            <person name="Silva E."/>
        </authorList>
    </citation>
    <scope>NUCLEOTIDE SEQUENCE [LARGE SCALE GENOMIC DNA]</scope>
    <source>
        <strain evidence="2 3">FMV-PI01</strain>
    </source>
</reference>
<evidence type="ECO:0000313" key="2">
    <source>
        <dbReference type="EMBL" id="MSN96874.1"/>
    </source>
</evidence>
<dbReference type="Pfam" id="PF01497">
    <property type="entry name" value="Peripla_BP_2"/>
    <property type="match status" value="1"/>
</dbReference>
<dbReference type="SUPFAM" id="SSF53807">
    <property type="entry name" value="Helical backbone' metal receptor"/>
    <property type="match status" value="1"/>
</dbReference>
<protein>
    <submittedName>
        <fullName evidence="2">ABC transporter substrate-binding protein</fullName>
    </submittedName>
</protein>
<evidence type="ECO:0000259" key="1">
    <source>
        <dbReference type="PROSITE" id="PS50983"/>
    </source>
</evidence>
<organism evidence="2 3">
    <name type="scientific">Campylobacter portucalensis</name>
    <dbReference type="NCBI Taxonomy" id="2608384"/>
    <lineage>
        <taxon>Bacteria</taxon>
        <taxon>Pseudomonadati</taxon>
        <taxon>Campylobacterota</taxon>
        <taxon>Epsilonproteobacteria</taxon>
        <taxon>Campylobacterales</taxon>
        <taxon>Campylobacteraceae</taxon>
        <taxon>Campylobacter</taxon>
    </lineage>
</organism>
<dbReference type="Gene3D" id="3.40.50.1980">
    <property type="entry name" value="Nitrogenase molybdenum iron protein domain"/>
    <property type="match status" value="2"/>
</dbReference>
<proteinExistence type="predicted"/>
<dbReference type="InterPro" id="IPR002491">
    <property type="entry name" value="ABC_transptr_periplasmic_BD"/>
</dbReference>
<sequence>MFLNLVASRELDKSHFCINCENLKPQNIKKVYASNPALLYQLYAIDKSKIAGLVFEFWDLEKKYLDKNVTSLPVVGGFFGQGKTPNIEQVLNLKPDLIISSTNTTELYKDIFSKSKIPILYINALTLEENLNSFQILGEILGANERSKELHKYGLETLELAKEISSKAKNKPKIYYAYGDNGLQTECDKSSFGVLVKIAGGKLIHKCENLKQNSRVNISFEKILDYNPDKIIVYHKSFYDKIFDDKKWQLLDAVKNKEVYLIPRKPFSWAGKPASFMRYLGIRWLLQIFHPKIANLDIHQEAKEFYKLFLYLNLNNNDLSDILNEKN</sequence>
<comment type="caution">
    <text evidence="2">The sequence shown here is derived from an EMBL/GenBank/DDBJ whole genome shotgun (WGS) entry which is preliminary data.</text>
</comment>
<name>A0A6L5WIL4_9BACT</name>
<dbReference type="PANTHER" id="PTHR30535">
    <property type="entry name" value="VITAMIN B12-BINDING PROTEIN"/>
    <property type="match status" value="1"/>
</dbReference>
<dbReference type="InterPro" id="IPR050902">
    <property type="entry name" value="ABC_Transporter_SBP"/>
</dbReference>
<accession>A0A6L5WIL4</accession>
<feature type="domain" description="Fe/B12 periplasmic-binding" evidence="1">
    <location>
        <begin position="30"/>
        <end position="293"/>
    </location>
</feature>
<dbReference type="Gene3D" id="1.20.58.2180">
    <property type="match status" value="1"/>
</dbReference>
<dbReference type="GO" id="GO:0071281">
    <property type="term" value="P:cellular response to iron ion"/>
    <property type="evidence" value="ECO:0007669"/>
    <property type="project" value="TreeGrafter"/>
</dbReference>
<reference evidence="2 3" key="1">
    <citation type="submission" date="2019-09" db="EMBL/GenBank/DDBJ databases">
        <authorList>
            <person name="Silva M."/>
            <person name="Pereira G."/>
            <person name="Lopes-Da-Costa L."/>
            <person name="Silva E."/>
        </authorList>
    </citation>
    <scope>NUCLEOTIDE SEQUENCE [LARGE SCALE GENOMIC DNA]</scope>
    <source>
        <strain evidence="2 3">FMV-PI01</strain>
    </source>
</reference>
<dbReference type="PROSITE" id="PS50983">
    <property type="entry name" value="FE_B12_PBP"/>
    <property type="match status" value="1"/>
</dbReference>
<gene>
    <name evidence="2" type="ORF">F1B92_06805</name>
</gene>
<dbReference type="EMBL" id="VWSJ01000027">
    <property type="protein sequence ID" value="MSN96874.1"/>
    <property type="molecule type" value="Genomic_DNA"/>
</dbReference>
<dbReference type="PANTHER" id="PTHR30535:SF34">
    <property type="entry name" value="MOLYBDATE-BINDING PROTEIN MOLA"/>
    <property type="match status" value="1"/>
</dbReference>
<dbReference type="Proteomes" id="UP000476338">
    <property type="component" value="Unassembled WGS sequence"/>
</dbReference>
<dbReference type="AlphaFoldDB" id="A0A6L5WIL4"/>
<keyword evidence="3" id="KW-1185">Reference proteome</keyword>